<reference evidence="12" key="1">
    <citation type="submission" date="2022-07" db="EMBL/GenBank/DDBJ databases">
        <title>Chromosome-level genome of Muraenolepis orangiensis.</title>
        <authorList>
            <person name="Kim J."/>
        </authorList>
    </citation>
    <scope>NUCLEOTIDE SEQUENCE</scope>
    <source>
        <strain evidence="12">KU_S4_2022</strain>
        <tissue evidence="12">Muscle</tissue>
    </source>
</reference>
<dbReference type="PANTHER" id="PTHR44170">
    <property type="entry name" value="PROTEIN SIDEKICK"/>
    <property type="match status" value="1"/>
</dbReference>
<gene>
    <name evidence="12" type="ORF">NHX12_027652</name>
</gene>
<comment type="subcellular location">
    <subcellularLocation>
        <location evidence="1">Membrane</location>
        <topology evidence="1">Single-pass type I membrane protein</topology>
    </subcellularLocation>
</comment>
<feature type="compositionally biased region" description="Low complexity" evidence="9">
    <location>
        <begin position="1660"/>
        <end position="1670"/>
    </location>
</feature>
<dbReference type="Pfam" id="PF13927">
    <property type="entry name" value="Ig_3"/>
    <property type="match status" value="1"/>
</dbReference>
<dbReference type="CDD" id="cd00096">
    <property type="entry name" value="Ig"/>
    <property type="match status" value="1"/>
</dbReference>
<feature type="compositionally biased region" description="Basic and acidic residues" evidence="9">
    <location>
        <begin position="774"/>
        <end position="791"/>
    </location>
</feature>
<keyword evidence="4" id="KW-1133">Transmembrane helix</keyword>
<dbReference type="CDD" id="cd00063">
    <property type="entry name" value="FN3"/>
    <property type="match status" value="5"/>
</dbReference>
<keyword evidence="8" id="KW-0393">Immunoglobulin domain</keyword>
<feature type="region of interest" description="Disordered" evidence="9">
    <location>
        <begin position="774"/>
        <end position="801"/>
    </location>
</feature>
<dbReference type="PROSITE" id="PS50853">
    <property type="entry name" value="FN3"/>
    <property type="match status" value="4"/>
</dbReference>
<evidence type="ECO:0000256" key="3">
    <source>
        <dbReference type="ARBA" id="ARBA00022737"/>
    </source>
</evidence>
<feature type="compositionally biased region" description="Low complexity" evidence="9">
    <location>
        <begin position="876"/>
        <end position="890"/>
    </location>
</feature>
<dbReference type="InterPro" id="IPR003599">
    <property type="entry name" value="Ig_sub"/>
</dbReference>
<dbReference type="SMART" id="SM00409">
    <property type="entry name" value="IG"/>
    <property type="match status" value="3"/>
</dbReference>
<dbReference type="InterPro" id="IPR036179">
    <property type="entry name" value="Ig-like_dom_sf"/>
</dbReference>
<dbReference type="FunFam" id="2.60.40.10:FF:000101">
    <property type="entry name" value="Neogenin isoform 1"/>
    <property type="match status" value="1"/>
</dbReference>
<dbReference type="Pfam" id="PF00041">
    <property type="entry name" value="fn3"/>
    <property type="match status" value="4"/>
</dbReference>
<evidence type="ECO:0000259" key="10">
    <source>
        <dbReference type="PROSITE" id="PS50835"/>
    </source>
</evidence>
<dbReference type="InterPro" id="IPR013783">
    <property type="entry name" value="Ig-like_fold"/>
</dbReference>
<keyword evidence="5" id="KW-0472">Membrane</keyword>
<keyword evidence="13" id="KW-1185">Reference proteome</keyword>
<protein>
    <recommendedName>
        <fullName evidence="14">Netrin receptor DCC</fullName>
    </recommendedName>
</protein>
<organism evidence="12 13">
    <name type="scientific">Muraenolepis orangiensis</name>
    <name type="common">Patagonian moray cod</name>
    <dbReference type="NCBI Taxonomy" id="630683"/>
    <lineage>
        <taxon>Eukaryota</taxon>
        <taxon>Metazoa</taxon>
        <taxon>Chordata</taxon>
        <taxon>Craniata</taxon>
        <taxon>Vertebrata</taxon>
        <taxon>Euteleostomi</taxon>
        <taxon>Actinopterygii</taxon>
        <taxon>Neopterygii</taxon>
        <taxon>Teleostei</taxon>
        <taxon>Neoteleostei</taxon>
        <taxon>Acanthomorphata</taxon>
        <taxon>Zeiogadaria</taxon>
        <taxon>Gadariae</taxon>
        <taxon>Gadiformes</taxon>
        <taxon>Muraenolepidoidei</taxon>
        <taxon>Muraenolepididae</taxon>
        <taxon>Muraenolepis</taxon>
    </lineage>
</organism>
<dbReference type="SUPFAM" id="SSF49265">
    <property type="entry name" value="Fibronectin type III"/>
    <property type="match status" value="3"/>
</dbReference>
<dbReference type="Pfam" id="PF06583">
    <property type="entry name" value="Neogenin_C"/>
    <property type="match status" value="2"/>
</dbReference>
<evidence type="ECO:0000259" key="11">
    <source>
        <dbReference type="PROSITE" id="PS50853"/>
    </source>
</evidence>
<evidence type="ECO:0000313" key="12">
    <source>
        <dbReference type="EMBL" id="KAJ3605607.1"/>
    </source>
</evidence>
<keyword evidence="6" id="KW-1015">Disulfide bond</keyword>
<feature type="region of interest" description="Disordered" evidence="9">
    <location>
        <begin position="1601"/>
        <end position="1670"/>
    </location>
</feature>
<keyword evidence="7" id="KW-0325">Glycoprotein</keyword>
<feature type="non-terminal residue" evidence="12">
    <location>
        <position position="1670"/>
    </location>
</feature>
<feature type="domain" description="Ig-like" evidence="10">
    <location>
        <begin position="171"/>
        <end position="208"/>
    </location>
</feature>
<dbReference type="EMBL" id="JANIIK010000043">
    <property type="protein sequence ID" value="KAJ3605607.1"/>
    <property type="molecule type" value="Genomic_DNA"/>
</dbReference>
<evidence type="ECO:0000256" key="5">
    <source>
        <dbReference type="ARBA" id="ARBA00023136"/>
    </source>
</evidence>
<evidence type="ECO:0008006" key="14">
    <source>
        <dbReference type="Google" id="ProtNLM"/>
    </source>
</evidence>
<evidence type="ECO:0000256" key="4">
    <source>
        <dbReference type="ARBA" id="ARBA00022989"/>
    </source>
</evidence>
<feature type="compositionally biased region" description="Basic and acidic residues" evidence="9">
    <location>
        <begin position="1282"/>
        <end position="1291"/>
    </location>
</feature>
<keyword evidence="3" id="KW-0677">Repeat</keyword>
<dbReference type="PROSITE" id="PS50835">
    <property type="entry name" value="IG_LIKE"/>
    <property type="match status" value="1"/>
</dbReference>
<dbReference type="InterPro" id="IPR007110">
    <property type="entry name" value="Ig-like_dom"/>
</dbReference>
<evidence type="ECO:0000313" key="13">
    <source>
        <dbReference type="Proteomes" id="UP001148018"/>
    </source>
</evidence>
<feature type="region of interest" description="Disordered" evidence="9">
    <location>
        <begin position="1506"/>
        <end position="1526"/>
    </location>
</feature>
<keyword evidence="2" id="KW-0812">Transmembrane</keyword>
<dbReference type="FunFam" id="2.60.40.10:FF:000133">
    <property type="entry name" value="Neogenin isoform 1"/>
    <property type="match status" value="1"/>
</dbReference>
<accession>A0A9Q0IM29</accession>
<feature type="domain" description="Fibronectin type-III" evidence="11">
    <location>
        <begin position="578"/>
        <end position="674"/>
    </location>
</feature>
<feature type="region of interest" description="Disordered" evidence="9">
    <location>
        <begin position="1252"/>
        <end position="1308"/>
    </location>
</feature>
<feature type="region of interest" description="Disordered" evidence="9">
    <location>
        <begin position="874"/>
        <end position="927"/>
    </location>
</feature>
<dbReference type="InterPro" id="IPR036116">
    <property type="entry name" value="FN3_sf"/>
</dbReference>
<dbReference type="Proteomes" id="UP001148018">
    <property type="component" value="Unassembled WGS sequence"/>
</dbReference>
<dbReference type="InterPro" id="IPR003961">
    <property type="entry name" value="FN3_dom"/>
</dbReference>
<feature type="domain" description="Fibronectin type-III" evidence="11">
    <location>
        <begin position="446"/>
        <end position="541"/>
    </location>
</feature>
<dbReference type="SMART" id="SM00060">
    <property type="entry name" value="FN3"/>
    <property type="match status" value="5"/>
</dbReference>
<proteinExistence type="predicted"/>
<evidence type="ECO:0000256" key="9">
    <source>
        <dbReference type="SAM" id="MobiDB-lite"/>
    </source>
</evidence>
<evidence type="ECO:0000256" key="8">
    <source>
        <dbReference type="ARBA" id="ARBA00023319"/>
    </source>
</evidence>
<dbReference type="InterPro" id="IPR010560">
    <property type="entry name" value="Neogenin_C"/>
</dbReference>
<dbReference type="SUPFAM" id="SSF48726">
    <property type="entry name" value="Immunoglobulin"/>
    <property type="match status" value="3"/>
</dbReference>
<name>A0A9Q0IM29_9TELE</name>
<dbReference type="GO" id="GO:0016020">
    <property type="term" value="C:membrane"/>
    <property type="evidence" value="ECO:0007669"/>
    <property type="project" value="UniProtKB-SubCell"/>
</dbReference>
<dbReference type="PANTHER" id="PTHR44170:SF8">
    <property type="entry name" value="NETRIN RECEPTOR DCC"/>
    <property type="match status" value="1"/>
</dbReference>
<dbReference type="PRINTS" id="PR00014">
    <property type="entry name" value="FNTYPEIII"/>
</dbReference>
<evidence type="ECO:0000256" key="2">
    <source>
        <dbReference type="ARBA" id="ARBA00022692"/>
    </source>
</evidence>
<comment type="caution">
    <text evidence="12">The sequence shown here is derived from an EMBL/GenBank/DDBJ whole genome shotgun (WGS) entry which is preliminary data.</text>
</comment>
<evidence type="ECO:0000256" key="6">
    <source>
        <dbReference type="ARBA" id="ARBA00023157"/>
    </source>
</evidence>
<dbReference type="GO" id="GO:0098609">
    <property type="term" value="P:cell-cell adhesion"/>
    <property type="evidence" value="ECO:0007669"/>
    <property type="project" value="TreeGrafter"/>
</dbReference>
<feature type="region of interest" description="Disordered" evidence="9">
    <location>
        <begin position="1179"/>
        <end position="1222"/>
    </location>
</feature>
<feature type="domain" description="Fibronectin type-III" evidence="11">
    <location>
        <begin position="679"/>
        <end position="776"/>
    </location>
</feature>
<dbReference type="OrthoDB" id="114660at2759"/>
<feature type="compositionally biased region" description="Pro residues" evidence="9">
    <location>
        <begin position="1204"/>
        <end position="1214"/>
    </location>
</feature>
<sequence>DGIPLAGLVDDRRHQLANGSLVVRDVVHARHHRPDEGGYQCLASVEGLGTIASRTARVTVAGALQLGGVQPSDSATYRCLAHNAAGGRPGTDVELRLLPEPGSPRALRFLQRPSRTSPLLGSDVLLECSASGHPHPSFIVSDDDSGSYTCVAANRNHNISASCELTVLVPPQFLSYPSNRLCLESSDVELECSAAGHPDPTVHWLKNGERVIPSDYFQIVILGLVSRLVRLGWTAPAQQEGVHTYAVFYSQEGVPRERWVNVTEAAGLEVTVSNLKPEQSYTFRVLAYNHAGAGPIQVPSQVEGLWAEPLSSTSIQVSWAPPTQPNGPILAYRLLWAELPSGKEQSVDVSGRSYKLEGLNKNWEYTVRVLALNRHGPGVAMETLRTATLSDVPSSPPQNVSLEVVLSKSIKVSWQAPPPSSLNGLITAYKIRYRRNGRRGDQEALEPNNFWYLFTASGSLPRPPRLTWTKASPSILVRGYIIGYGVGSPYAETVHVDSKQRYYAIENLEPSSHYVISLKAFNNAGQGVPLYESAVTRSLSDPLDPMDVVGVDDDLFHPFDKYPNPVTDSSAPSSAMIPPMGVQAVAVSPDAVRVSWADNSVGRNAKAVEVRFYSVKWKTSYSSSGKYKSADTTALSHTVTGLKPNTMYDFAVMVTKGRRSSTWSMTAHATTYEAAPSSAPKDLTVISREGRPRAVLISWQPPLEANGRITGYTLYYTLDENTPIDEWVMETLGGDRLTHQVLELSLDSSYYFRIQAKNTKGLGPLSEPIHFRTAKVEHPDKMANDQGRGGDHAYWPPDGNLIDRSSINAPLHLSAAGGKRKGSQKELRPPDLWIHHEELEMKALEKNPAGAGEGEGGASGCDAPLQHIQDLPHVAHSQSESQIGSKSSHSAAEGDDGSSSISTLDRSLGTRRPTRGKMIPMDSQPANTRKYYTTQHAPRFHNPSVVSAIPVPSLEGQYPGFSHGQYTLRSMPLPSLTLDRGYGTDPAHCLLQQQAPPPHTAGHASSPTQPVVVEEAHGNHGATVATATTRAIPTACVRPSHPLRSFVSANATSPGVISPPGSCCGSGGGGGKAPPLLPPPMAVMLEPKVYTSMTGPPGAITMATKTASLGQTGKARSPLLPVSVPTAPDFLEEGGGMGGDKLAGTEDAANVYEQDDLSEQMASLEGLMKQLNAITGEWQERVSQGKGNTGRVTDFRKFLKRPSRPPPPPPPPPRKVSQPAPRLVKRKVEVDLLKLCWGESWKILKPPRRRRCGHASSLRSTIHPGTGSRGGAARSRQEEEETRMGWRDSWKLVEPSSAPPSAPPRAGEAWEVVSEGRFVGRYEPRVRGFAVPSWAGTWKTMIFVLRQQKPWWDRDWPCRPPPPPQDKTPQLLAMEPQQSWKMSVPVKRDDAVTSKMADVFLPGWSSAWRLAEAPPTSDKGSEPINWSDLSWKFRPQSRMDWDRPLSPESTVTTLMSCSGQLPPPHLGHHTIRCGDQEFVSASAALDAYIADFERWRLVPRGLERSTGPRLDLLPPGTPSPEYGPPGVLRNRDVLRELLTDTELGFLSLPATSSLRCRADGDEVALTTEELLAIPSDGSLPVTKTTAYLTVRALLPLLWTAGRGQGQKPRPFTHKAQVEGRRLGTKVSPQTGSDPTPELPDCGTSNLGRPPKLNPPPGLLPAPRLRLGLSS</sequence>
<evidence type="ECO:0000256" key="1">
    <source>
        <dbReference type="ARBA" id="ARBA00004479"/>
    </source>
</evidence>
<feature type="domain" description="Fibronectin type-III" evidence="11">
    <location>
        <begin position="298"/>
        <end position="391"/>
    </location>
</feature>
<evidence type="ECO:0000256" key="7">
    <source>
        <dbReference type="ARBA" id="ARBA00023180"/>
    </source>
</evidence>
<dbReference type="Gene3D" id="2.60.40.10">
    <property type="entry name" value="Immunoglobulins"/>
    <property type="match status" value="8"/>
</dbReference>